<gene>
    <name evidence="2" type="ORF">IDJ76_05655</name>
</gene>
<accession>A0A926S1W2</accession>
<comment type="caution">
    <text evidence="2">The sequence shown here is derived from an EMBL/GenBank/DDBJ whole genome shotgun (WGS) entry which is preliminary data.</text>
</comment>
<evidence type="ECO:0000256" key="1">
    <source>
        <dbReference type="SAM" id="Phobius"/>
    </source>
</evidence>
<evidence type="ECO:0000313" key="2">
    <source>
        <dbReference type="EMBL" id="MBD1392574.1"/>
    </source>
</evidence>
<proteinExistence type="predicted"/>
<keyword evidence="1" id="KW-0472">Membrane</keyword>
<evidence type="ECO:0000313" key="3">
    <source>
        <dbReference type="Proteomes" id="UP000619078"/>
    </source>
</evidence>
<protein>
    <submittedName>
        <fullName evidence="2">Uncharacterized protein</fullName>
    </submittedName>
</protein>
<dbReference type="RefSeq" id="WP_191161647.1">
    <property type="nucleotide sequence ID" value="NZ_JACWMX010000002.1"/>
</dbReference>
<feature type="transmembrane region" description="Helical" evidence="1">
    <location>
        <begin position="13"/>
        <end position="32"/>
    </location>
</feature>
<keyword evidence="1" id="KW-1133">Transmembrane helix</keyword>
<name>A0A926S1W2_9SPHI</name>
<keyword evidence="3" id="KW-1185">Reference proteome</keyword>
<dbReference type="EMBL" id="JACWMX010000002">
    <property type="protein sequence ID" value="MBD1392574.1"/>
    <property type="molecule type" value="Genomic_DNA"/>
</dbReference>
<reference evidence="2" key="1">
    <citation type="submission" date="2020-09" db="EMBL/GenBank/DDBJ databases">
        <title>Novel species of Mucilaginibacter isolated from a glacier on the Tibetan Plateau.</title>
        <authorList>
            <person name="Liu Q."/>
            <person name="Xin Y.-H."/>
        </authorList>
    </citation>
    <scope>NUCLEOTIDE SEQUENCE</scope>
    <source>
        <strain evidence="2">ZB1P21</strain>
    </source>
</reference>
<sequence>MPFNAQTIHEIDTLFEITAIGFLLATLIFPLLKGKAKRIQELKIDTDTSESEYAINEHGFLERIKSHDPQHD</sequence>
<dbReference type="Proteomes" id="UP000619078">
    <property type="component" value="Unassembled WGS sequence"/>
</dbReference>
<dbReference type="AlphaFoldDB" id="A0A926S1W2"/>
<keyword evidence="1" id="KW-0812">Transmembrane</keyword>
<organism evidence="2 3">
    <name type="scientific">Mucilaginibacter glaciei</name>
    <dbReference type="NCBI Taxonomy" id="2772109"/>
    <lineage>
        <taxon>Bacteria</taxon>
        <taxon>Pseudomonadati</taxon>
        <taxon>Bacteroidota</taxon>
        <taxon>Sphingobacteriia</taxon>
        <taxon>Sphingobacteriales</taxon>
        <taxon>Sphingobacteriaceae</taxon>
        <taxon>Mucilaginibacter</taxon>
    </lineage>
</organism>